<dbReference type="VEuPathDB" id="VectorBase:CSON015205"/>
<evidence type="ECO:0000256" key="12">
    <source>
        <dbReference type="PROSITE-ProRule" id="PRU00176"/>
    </source>
</evidence>
<dbReference type="Pfam" id="PF00076">
    <property type="entry name" value="RRM_1"/>
    <property type="match status" value="2"/>
</dbReference>
<comment type="subunit">
    <text evidence="3">Homotetramer.</text>
</comment>
<dbReference type="InterPro" id="IPR001878">
    <property type="entry name" value="Znf_CCHC"/>
</dbReference>
<evidence type="ECO:0000256" key="2">
    <source>
        <dbReference type="ARBA" id="ARBA00008829"/>
    </source>
</evidence>
<reference evidence="16" key="1">
    <citation type="submission" date="2018-04" db="EMBL/GenBank/DDBJ databases">
        <authorList>
            <person name="Go L.Y."/>
            <person name="Mitchell J.A."/>
        </authorList>
    </citation>
    <scope>NUCLEOTIDE SEQUENCE</scope>
    <source>
        <tissue evidence="16">Whole organism</tissue>
    </source>
</reference>
<dbReference type="PANTHER" id="PTHR11647:SF1">
    <property type="entry name" value="COLLAPSIN RESPONSE MEDIATOR PROTEIN"/>
    <property type="match status" value="1"/>
</dbReference>
<dbReference type="InterPro" id="IPR002109">
    <property type="entry name" value="Glutaredoxin"/>
</dbReference>
<feature type="domain" description="CCHC-type" evidence="15">
    <location>
        <begin position="858"/>
        <end position="873"/>
    </location>
</feature>
<dbReference type="Pfam" id="PF01979">
    <property type="entry name" value="Amidohydro_1"/>
    <property type="match status" value="1"/>
</dbReference>
<keyword evidence="4" id="KW-0479">Metal-binding</keyword>
<feature type="region of interest" description="Disordered" evidence="13">
    <location>
        <begin position="524"/>
        <end position="548"/>
    </location>
</feature>
<dbReference type="PROSITE" id="PS50102">
    <property type="entry name" value="RRM"/>
    <property type="match status" value="2"/>
</dbReference>
<dbReference type="FunFam" id="3.20.20.140:FF:000001">
    <property type="entry name" value="Dihydropyrimidinase like 3"/>
    <property type="match status" value="1"/>
</dbReference>
<dbReference type="Gene3D" id="3.40.30.10">
    <property type="entry name" value="Glutaredoxin"/>
    <property type="match status" value="1"/>
</dbReference>
<evidence type="ECO:0000259" key="14">
    <source>
        <dbReference type="PROSITE" id="PS50102"/>
    </source>
</evidence>
<dbReference type="PANTHER" id="PTHR11647">
    <property type="entry name" value="HYDRANTOINASE/DIHYDROPYRIMIDINASE FAMILY MEMBER"/>
    <property type="match status" value="1"/>
</dbReference>
<feature type="modified residue" description="N6-carboxylysine" evidence="10">
    <location>
        <position position="174"/>
    </location>
</feature>
<gene>
    <name evidence="17" type="primary">CSON015205</name>
</gene>
<keyword evidence="11" id="KW-0863">Zinc-finger</keyword>
<feature type="compositionally biased region" description="Low complexity" evidence="13">
    <location>
        <begin position="963"/>
        <end position="982"/>
    </location>
</feature>
<dbReference type="Gene3D" id="2.30.40.10">
    <property type="entry name" value="Urease, subunit C, domain 1"/>
    <property type="match status" value="1"/>
</dbReference>
<evidence type="ECO:0000313" key="16">
    <source>
        <dbReference type="EMBL" id="SSX07881.1"/>
    </source>
</evidence>
<dbReference type="CDD" id="cd12343">
    <property type="entry name" value="RRM1_2_CoAA_like"/>
    <property type="match status" value="2"/>
</dbReference>
<accession>A0A336MCT5</accession>
<evidence type="ECO:0000256" key="10">
    <source>
        <dbReference type="PIRSR" id="PIRSR611778-50"/>
    </source>
</evidence>
<dbReference type="GO" id="GO:0004157">
    <property type="term" value="F:dihydropyrimidinase activity"/>
    <property type="evidence" value="ECO:0007669"/>
    <property type="project" value="UniProtKB-EC"/>
</dbReference>
<evidence type="ECO:0000256" key="7">
    <source>
        <dbReference type="ARBA" id="ARBA00022884"/>
    </source>
</evidence>
<evidence type="ECO:0000256" key="4">
    <source>
        <dbReference type="ARBA" id="ARBA00022723"/>
    </source>
</evidence>
<feature type="compositionally biased region" description="Basic and acidic residues" evidence="13">
    <location>
        <begin position="986"/>
        <end position="997"/>
    </location>
</feature>
<comment type="catalytic activity">
    <reaction evidence="8">
        <text>5,6-dihydrouracil + H2O = 3-(carbamoylamino)propanoate + H(+)</text>
        <dbReference type="Rhea" id="RHEA:16121"/>
        <dbReference type="ChEBI" id="CHEBI:11892"/>
        <dbReference type="ChEBI" id="CHEBI:15377"/>
        <dbReference type="ChEBI" id="CHEBI:15378"/>
        <dbReference type="ChEBI" id="CHEBI:15901"/>
        <dbReference type="EC" id="3.5.2.2"/>
    </reaction>
</comment>
<dbReference type="InterPro" id="IPR012677">
    <property type="entry name" value="Nucleotide-bd_a/b_plait_sf"/>
</dbReference>
<dbReference type="InterPro" id="IPR011059">
    <property type="entry name" value="Metal-dep_hydrolase_composite"/>
</dbReference>
<dbReference type="InterPro" id="IPR035979">
    <property type="entry name" value="RBD_domain_sf"/>
</dbReference>
<dbReference type="GO" id="GO:0003723">
    <property type="term" value="F:RNA binding"/>
    <property type="evidence" value="ECO:0007669"/>
    <property type="project" value="UniProtKB-UniRule"/>
</dbReference>
<keyword evidence="5" id="KW-0378">Hydrolase</keyword>
<dbReference type="Gene3D" id="4.10.60.10">
    <property type="entry name" value="Zinc finger, CCHC-type"/>
    <property type="match status" value="1"/>
</dbReference>
<evidence type="ECO:0000256" key="8">
    <source>
        <dbReference type="ARBA" id="ARBA00036696"/>
    </source>
</evidence>
<dbReference type="EC" id="3.5.2.2" evidence="9"/>
<dbReference type="GO" id="GO:0008270">
    <property type="term" value="F:zinc ion binding"/>
    <property type="evidence" value="ECO:0007669"/>
    <property type="project" value="UniProtKB-KW"/>
</dbReference>
<evidence type="ECO:0000313" key="17">
    <source>
        <dbReference type="EMBL" id="SSX28115.1"/>
    </source>
</evidence>
<dbReference type="PRINTS" id="PR00160">
    <property type="entry name" value="GLUTAREDOXIN"/>
</dbReference>
<proteinExistence type="inferred from homology"/>
<feature type="region of interest" description="Disordered" evidence="13">
    <location>
        <begin position="935"/>
        <end position="1012"/>
    </location>
</feature>
<dbReference type="GO" id="GO:0006208">
    <property type="term" value="P:pyrimidine nucleobase catabolic process"/>
    <property type="evidence" value="ECO:0007669"/>
    <property type="project" value="TreeGrafter"/>
</dbReference>
<dbReference type="InterPro" id="IPR032466">
    <property type="entry name" value="Metal_Hydrolase"/>
</dbReference>
<dbReference type="InterPro" id="IPR050378">
    <property type="entry name" value="Metallo-dep_Hydrolases_sf"/>
</dbReference>
<dbReference type="SMART" id="SM00343">
    <property type="entry name" value="ZnF_C2HC"/>
    <property type="match status" value="1"/>
</dbReference>
<evidence type="ECO:0000256" key="6">
    <source>
        <dbReference type="ARBA" id="ARBA00022833"/>
    </source>
</evidence>
<feature type="domain" description="RRM" evidence="14">
    <location>
        <begin position="774"/>
        <end position="844"/>
    </location>
</feature>
<comment type="PTM">
    <text evidence="10">Carbamylation allows a single lysine to coordinate two divalent metal cations.</text>
</comment>
<dbReference type="SUPFAM" id="SSF52833">
    <property type="entry name" value="Thioredoxin-like"/>
    <property type="match status" value="1"/>
</dbReference>
<keyword evidence="7 12" id="KW-0694">RNA-binding</keyword>
<keyword evidence="6" id="KW-0862">Zinc</keyword>
<comment type="cofactor">
    <cofactor evidence="1">
        <name>Zn(2+)</name>
        <dbReference type="ChEBI" id="CHEBI:29105"/>
    </cofactor>
</comment>
<dbReference type="GO" id="GO:0005829">
    <property type="term" value="C:cytosol"/>
    <property type="evidence" value="ECO:0007669"/>
    <property type="project" value="TreeGrafter"/>
</dbReference>
<dbReference type="CDD" id="cd03419">
    <property type="entry name" value="GRX_GRXh_1_2_like"/>
    <property type="match status" value="1"/>
</dbReference>
<dbReference type="SUPFAM" id="SSF54928">
    <property type="entry name" value="RNA-binding domain, RBD"/>
    <property type="match status" value="2"/>
</dbReference>
<evidence type="ECO:0000256" key="3">
    <source>
        <dbReference type="ARBA" id="ARBA00011881"/>
    </source>
</evidence>
<dbReference type="SUPFAM" id="SSF51338">
    <property type="entry name" value="Composite domain of metallo-dependent hydrolases"/>
    <property type="match status" value="2"/>
</dbReference>
<feature type="domain" description="RRM" evidence="14">
    <location>
        <begin position="695"/>
        <end position="765"/>
    </location>
</feature>
<dbReference type="PROSITE" id="PS50158">
    <property type="entry name" value="ZF_CCHC"/>
    <property type="match status" value="1"/>
</dbReference>
<dbReference type="EMBL" id="UFQS01000940">
    <property type="protein sequence ID" value="SSX07881.1"/>
    <property type="molecule type" value="Genomic_DNA"/>
</dbReference>
<dbReference type="Gene3D" id="3.20.20.140">
    <property type="entry name" value="Metal-dependent hydrolases"/>
    <property type="match status" value="1"/>
</dbReference>
<evidence type="ECO:0000256" key="1">
    <source>
        <dbReference type="ARBA" id="ARBA00001947"/>
    </source>
</evidence>
<dbReference type="InterPro" id="IPR000504">
    <property type="entry name" value="RRM_dom"/>
</dbReference>
<feature type="compositionally biased region" description="Polar residues" evidence="13">
    <location>
        <begin position="526"/>
        <end position="536"/>
    </location>
</feature>
<evidence type="ECO:0000256" key="13">
    <source>
        <dbReference type="SAM" id="MobiDB-lite"/>
    </source>
</evidence>
<dbReference type="CDD" id="cd01314">
    <property type="entry name" value="D-HYD"/>
    <property type="match status" value="1"/>
</dbReference>
<dbReference type="Pfam" id="PF00462">
    <property type="entry name" value="Glutaredoxin"/>
    <property type="match status" value="1"/>
</dbReference>
<dbReference type="InterPro" id="IPR006680">
    <property type="entry name" value="Amidohydro-rel"/>
</dbReference>
<dbReference type="Gene3D" id="3.30.70.330">
    <property type="match status" value="2"/>
</dbReference>
<dbReference type="EMBL" id="UFQT01000940">
    <property type="protein sequence ID" value="SSX28115.1"/>
    <property type="molecule type" value="Genomic_DNA"/>
</dbReference>
<dbReference type="AlphaFoldDB" id="A0A336MCT5"/>
<dbReference type="InterPro" id="IPR014025">
    <property type="entry name" value="Glutaredoxin_subgr"/>
</dbReference>
<organism evidence="17">
    <name type="scientific">Culicoides sonorensis</name>
    <name type="common">Biting midge</name>
    <dbReference type="NCBI Taxonomy" id="179676"/>
    <lineage>
        <taxon>Eukaryota</taxon>
        <taxon>Metazoa</taxon>
        <taxon>Ecdysozoa</taxon>
        <taxon>Arthropoda</taxon>
        <taxon>Hexapoda</taxon>
        <taxon>Insecta</taxon>
        <taxon>Pterygota</taxon>
        <taxon>Neoptera</taxon>
        <taxon>Endopterygota</taxon>
        <taxon>Diptera</taxon>
        <taxon>Nematocera</taxon>
        <taxon>Chironomoidea</taxon>
        <taxon>Ceratopogonidae</taxon>
        <taxon>Ceratopogoninae</taxon>
        <taxon>Culicoides</taxon>
        <taxon>Monoculicoides</taxon>
    </lineage>
</organism>
<dbReference type="Pfam" id="PF00098">
    <property type="entry name" value="zf-CCHC"/>
    <property type="match status" value="1"/>
</dbReference>
<protein>
    <recommendedName>
        <fullName evidence="9">dihydropyrimidinase</fullName>
        <ecNumber evidence="9">3.5.2.2</ecNumber>
    </recommendedName>
</protein>
<dbReference type="NCBIfam" id="TIGR02033">
    <property type="entry name" value="D-hydantoinase"/>
    <property type="match status" value="1"/>
</dbReference>
<evidence type="ECO:0000256" key="9">
    <source>
        <dbReference type="ARBA" id="ARBA00039113"/>
    </source>
</evidence>
<dbReference type="InterPro" id="IPR036249">
    <property type="entry name" value="Thioredoxin-like_sf"/>
</dbReference>
<reference evidence="17" key="2">
    <citation type="submission" date="2018-07" db="EMBL/GenBank/DDBJ databases">
        <authorList>
            <person name="Quirk P.G."/>
            <person name="Krulwich T.A."/>
        </authorList>
    </citation>
    <scope>NUCLEOTIDE SEQUENCE</scope>
</reference>
<sequence>MSEQPTKAPVKKVPIHLQSAQNRVYIKKGKIVNHDSIQNGDVYIEDGKVRYVGNGQDFVVPGGVKVIDAAGKYVLPGGIDPHTHLDFNFGGTTTADDFYQGTKAAIAGGTTTILDFVIPQKGQSLLEAYDEWRVKADGKVCCDYGFHVAITWWSKSVSDEMGILCKERGVNSFKVFMAYKGLFMLNDSELFEVFERCKELGAIAQVHAENGDIIAKNVKKLLDQGITGPEGHELSRTEEVEAEAVNRACVIAHQVAAPLYITRITSKLSAETIMRARRRGINVYGETLASSIGCSLRSVKDKNKLYFITSPPIRNDPETPRALLKHLAIDDLQTTGSDNCTFNKEQKELGKNDFSKIPNGVNGVEDRMSVVWEKGVVSGLLDPQRFVAVTSTNAAKIFGIYPQKGRIAVGSDADIVIWNGQATRVISAKTHHQACDFNIFEGLQCHGVPEYVIVRGKISLEDGNLRVAEGQGQFIPTPLKPAFVYETNGVKNNHDVDDHNGLENLKLEEELTEAEDLHPRFVEPPQSVSGASQASCHTARGMVPGSRNLQQSSFSISEELDKDGPRACIRVRAPPGGRSSQLCSCTQSKVMGIGSSSRVSVNMNGPVAEFVKQTIASDKIVIFSKSYCPYCTTAKKQFEKLNKAFTCIELENRDDCNEIQDVLGQMTGARSVPRVFIDGKFIGVTESKMPGAGTFKLFIGNVDEKTSPSELKALFEKYGEVVECSTIKNYGFVHMKDEQQGRDAMQNLNGYIINNQPIKVEAARSRRAPNTNTTKIFVGNLTDQTRAPQVRELFGKFGNVIECDIVRNYGFVHLEPNGDVNDAIRELNGQMVDGQPIKVQVSTSRVRQKPGMGDPEQCYRCGRSGHWSKECPRLIWADRGMGGRDAFRRDMAPYPPPPPPFLDRMMTGFRDFDYYDRRYDDADLFERRYSNMRGSSRDYPAPMRGGRDMGPLPPLSRNGGGSRMDSMFSRRSPPSRGMRGFGVYEDFSRDSFDDRRSGMRGMSPTAHRYAPY</sequence>
<dbReference type="InterPro" id="IPR011778">
    <property type="entry name" value="Hydantoinase/dihydroPyrase"/>
</dbReference>
<evidence type="ECO:0000256" key="11">
    <source>
        <dbReference type="PROSITE-ProRule" id="PRU00047"/>
    </source>
</evidence>
<evidence type="ECO:0000259" key="15">
    <source>
        <dbReference type="PROSITE" id="PS50158"/>
    </source>
</evidence>
<dbReference type="PROSITE" id="PS51354">
    <property type="entry name" value="GLUTAREDOXIN_2"/>
    <property type="match status" value="1"/>
</dbReference>
<dbReference type="SMART" id="SM00360">
    <property type="entry name" value="RRM"/>
    <property type="match status" value="2"/>
</dbReference>
<comment type="similarity">
    <text evidence="2">Belongs to the metallo-dependent hydrolases superfamily. Hydantoinase/dihydropyrimidinase family.</text>
</comment>
<dbReference type="SUPFAM" id="SSF51556">
    <property type="entry name" value="Metallo-dependent hydrolases"/>
    <property type="match status" value="1"/>
</dbReference>
<name>A0A336MCT5_CULSO</name>
<evidence type="ECO:0000256" key="5">
    <source>
        <dbReference type="ARBA" id="ARBA00022801"/>
    </source>
</evidence>